<evidence type="ECO:0000256" key="3">
    <source>
        <dbReference type="ARBA" id="ARBA00022968"/>
    </source>
</evidence>
<dbReference type="GO" id="GO:0000009">
    <property type="term" value="F:alpha-1,6-mannosyltransferase activity"/>
    <property type="evidence" value="ECO:0007669"/>
    <property type="project" value="TreeGrafter"/>
</dbReference>
<evidence type="ECO:0000256" key="8">
    <source>
        <dbReference type="SAM" id="Phobius"/>
    </source>
</evidence>
<keyword evidence="4 8" id="KW-1133">Transmembrane helix</keyword>
<dbReference type="AlphaFoldDB" id="A0A9P7RCD6"/>
<keyword evidence="5" id="KW-0333">Golgi apparatus</keyword>
<sequence>MLLPKGGINWKSAQARLPPTRAVWSFLTRTRFLLLVALTGTILLLWRGIRSSASEMQSFYCWGPAKPPMEMSLNEQASWAGHLQTPVIFNHHEPLEINHTSIIHVDLNPIKSTRKAVTNEERVLILTPLKDAAPYLSKYFELIAELTYPHHLIDLAFLVGDSKDDTLAVLASELDRIQGRPDKIPFNSAMVVEKDFGFELSQSVEERHSFKAQGPRRKAMGKARNYLLSAAMKPEHSWVYWRDVDIVDSPKKILEDFIAHDTDILVPISHGHDMEIADDMEDIWFHRYRDGRDIEGRFDYNSWVESDKGRRLSASLDKDVVLAEGYKEYDTGRRYMAKEGDWRNNKDDELDLDGIGGVNILVKGDVHRSGINFPCYAFENQAETEGFAKMAKRAGYRVVGLPNYVVWHIDTEEKPGNA</sequence>
<comment type="subcellular location">
    <subcellularLocation>
        <location evidence="1">Golgi apparatus membrane</location>
        <topology evidence="1">Single-pass type II membrane protein</topology>
    </subcellularLocation>
</comment>
<evidence type="ECO:0000256" key="7">
    <source>
        <dbReference type="ARBA" id="ARBA00037964"/>
    </source>
</evidence>
<keyword evidence="3" id="KW-0735">Signal-anchor</keyword>
<evidence type="ECO:0000256" key="4">
    <source>
        <dbReference type="ARBA" id="ARBA00022989"/>
    </source>
</evidence>
<protein>
    <submittedName>
        <fullName evidence="9">Mannan polymerase ii complex anp1 subunit</fullName>
    </submittedName>
</protein>
<evidence type="ECO:0000313" key="10">
    <source>
        <dbReference type="Proteomes" id="UP000699042"/>
    </source>
</evidence>
<dbReference type="Gene3D" id="3.90.550.10">
    <property type="entry name" value="Spore Coat Polysaccharide Biosynthesis Protein SpsA, Chain A"/>
    <property type="match status" value="1"/>
</dbReference>
<feature type="transmembrane region" description="Helical" evidence="8">
    <location>
        <begin position="26"/>
        <end position="46"/>
    </location>
</feature>
<dbReference type="InterPro" id="IPR052086">
    <property type="entry name" value="Mannan_Polymerase_Subunit"/>
</dbReference>
<keyword evidence="2 8" id="KW-0812">Transmembrane</keyword>
<dbReference type="SUPFAM" id="SSF53448">
    <property type="entry name" value="Nucleotide-diphospho-sugar transferases"/>
    <property type="match status" value="1"/>
</dbReference>
<dbReference type="PANTHER" id="PTHR43083:SF4">
    <property type="entry name" value="N-GLYCOSYL-TRANSFERASE (AFU_ORTHOLOGUE AFUA_4G06870)"/>
    <property type="match status" value="1"/>
</dbReference>
<keyword evidence="6 8" id="KW-0472">Membrane</keyword>
<comment type="caution">
    <text evidence="9">The sequence shown here is derived from an EMBL/GenBank/DDBJ whole genome shotgun (WGS) entry which is preliminary data.</text>
</comment>
<dbReference type="Pfam" id="PF03452">
    <property type="entry name" value="Anp1"/>
    <property type="match status" value="1"/>
</dbReference>
<dbReference type="GO" id="GO:0006487">
    <property type="term" value="P:protein N-linked glycosylation"/>
    <property type="evidence" value="ECO:0007669"/>
    <property type="project" value="TreeGrafter"/>
</dbReference>
<proteinExistence type="inferred from homology"/>
<evidence type="ECO:0000256" key="6">
    <source>
        <dbReference type="ARBA" id="ARBA00023136"/>
    </source>
</evidence>
<comment type="similarity">
    <text evidence="7">Belongs to the ANP1/MMN9/VAN1 family.</text>
</comment>
<dbReference type="Proteomes" id="UP000699042">
    <property type="component" value="Unassembled WGS sequence"/>
</dbReference>
<dbReference type="PANTHER" id="PTHR43083">
    <property type="entry name" value="MANNAN POLYMERASE II"/>
    <property type="match status" value="1"/>
</dbReference>
<evidence type="ECO:0000256" key="1">
    <source>
        <dbReference type="ARBA" id="ARBA00004323"/>
    </source>
</evidence>
<dbReference type="GO" id="GO:0000136">
    <property type="term" value="C:mannan polymerase complex"/>
    <property type="evidence" value="ECO:0007669"/>
    <property type="project" value="TreeGrafter"/>
</dbReference>
<evidence type="ECO:0000256" key="2">
    <source>
        <dbReference type="ARBA" id="ARBA00022692"/>
    </source>
</evidence>
<accession>A0A9P7RCD6</accession>
<dbReference type="InterPro" id="IPR029044">
    <property type="entry name" value="Nucleotide-diphossugar_trans"/>
</dbReference>
<evidence type="ECO:0000313" key="9">
    <source>
        <dbReference type="EMBL" id="KAG7054756.1"/>
    </source>
</evidence>
<dbReference type="GO" id="GO:0000032">
    <property type="term" value="P:cell wall mannoprotein biosynthetic process"/>
    <property type="evidence" value="ECO:0007669"/>
    <property type="project" value="TreeGrafter"/>
</dbReference>
<evidence type="ECO:0000256" key="5">
    <source>
        <dbReference type="ARBA" id="ARBA00023034"/>
    </source>
</evidence>
<keyword evidence="10" id="KW-1185">Reference proteome</keyword>
<organism evidence="9 10">
    <name type="scientific">Colletotrichum scovillei</name>
    <dbReference type="NCBI Taxonomy" id="1209932"/>
    <lineage>
        <taxon>Eukaryota</taxon>
        <taxon>Fungi</taxon>
        <taxon>Dikarya</taxon>
        <taxon>Ascomycota</taxon>
        <taxon>Pezizomycotina</taxon>
        <taxon>Sordariomycetes</taxon>
        <taxon>Hypocreomycetidae</taxon>
        <taxon>Glomerellales</taxon>
        <taxon>Glomerellaceae</taxon>
        <taxon>Colletotrichum</taxon>
        <taxon>Colletotrichum acutatum species complex</taxon>
    </lineage>
</organism>
<gene>
    <name evidence="9" type="ORF">JMJ77_007230</name>
</gene>
<reference evidence="9" key="1">
    <citation type="submission" date="2021-05" db="EMBL/GenBank/DDBJ databases">
        <title>Comparative genomics of three Colletotrichum scovillei strains and genetic complementation revealed genes involved fungal growth and virulence on chili pepper.</title>
        <authorList>
            <person name="Hsieh D.-K."/>
            <person name="Chuang S.-C."/>
            <person name="Chen C.-Y."/>
            <person name="Chao Y.-T."/>
            <person name="Lu M.-Y.J."/>
            <person name="Lee M.-H."/>
            <person name="Shih M.-C."/>
        </authorList>
    </citation>
    <scope>NUCLEOTIDE SEQUENCE</scope>
    <source>
        <strain evidence="9">Coll-153</strain>
    </source>
</reference>
<dbReference type="FunFam" id="3.90.550.10:FF:000017">
    <property type="entry name" value="Mannan polymerase II complex ANP1 subunit"/>
    <property type="match status" value="1"/>
</dbReference>
<dbReference type="EMBL" id="JAESDN010000002">
    <property type="protein sequence ID" value="KAG7054756.1"/>
    <property type="molecule type" value="Genomic_DNA"/>
</dbReference>
<name>A0A9P7RCD6_9PEZI</name>